<dbReference type="AlphaFoldDB" id="A0A7J7MLP5"/>
<dbReference type="EMBL" id="JACGCM010001406">
    <property type="protein sequence ID" value="KAF6155690.1"/>
    <property type="molecule type" value="Genomic_DNA"/>
</dbReference>
<comment type="caution">
    <text evidence="2">The sequence shown here is derived from an EMBL/GenBank/DDBJ whole genome shotgun (WGS) entry which is preliminary data.</text>
</comment>
<evidence type="ECO:0000313" key="3">
    <source>
        <dbReference type="Proteomes" id="UP000541444"/>
    </source>
</evidence>
<proteinExistence type="predicted"/>
<dbReference type="OrthoDB" id="340227at2759"/>
<organism evidence="2 3">
    <name type="scientific">Kingdonia uniflora</name>
    <dbReference type="NCBI Taxonomy" id="39325"/>
    <lineage>
        <taxon>Eukaryota</taxon>
        <taxon>Viridiplantae</taxon>
        <taxon>Streptophyta</taxon>
        <taxon>Embryophyta</taxon>
        <taxon>Tracheophyta</taxon>
        <taxon>Spermatophyta</taxon>
        <taxon>Magnoliopsida</taxon>
        <taxon>Ranunculales</taxon>
        <taxon>Circaeasteraceae</taxon>
        <taxon>Kingdonia</taxon>
    </lineage>
</organism>
<gene>
    <name evidence="2" type="ORF">GIB67_007127</name>
</gene>
<reference evidence="2 3" key="1">
    <citation type="journal article" date="2020" name="IScience">
        <title>Genome Sequencing of the Endangered Kingdonia uniflora (Circaeasteraceae, Ranunculales) Reveals Potential Mechanisms of Evolutionary Specialization.</title>
        <authorList>
            <person name="Sun Y."/>
            <person name="Deng T."/>
            <person name="Zhang A."/>
            <person name="Moore M.J."/>
            <person name="Landis J.B."/>
            <person name="Lin N."/>
            <person name="Zhang H."/>
            <person name="Zhang X."/>
            <person name="Huang J."/>
            <person name="Zhang X."/>
            <person name="Sun H."/>
            <person name="Wang H."/>
        </authorList>
    </citation>
    <scope>NUCLEOTIDE SEQUENCE [LARGE SCALE GENOMIC DNA]</scope>
    <source>
        <strain evidence="2">TB1705</strain>
        <tissue evidence="2">Leaf</tissue>
    </source>
</reference>
<protein>
    <submittedName>
        <fullName evidence="2">Uncharacterized protein</fullName>
    </submittedName>
</protein>
<feature type="region of interest" description="Disordered" evidence="1">
    <location>
        <begin position="1"/>
        <end position="28"/>
    </location>
</feature>
<feature type="region of interest" description="Disordered" evidence="1">
    <location>
        <begin position="49"/>
        <end position="94"/>
    </location>
</feature>
<name>A0A7J7MLP5_9MAGN</name>
<sequence length="188" mass="21198">MCFLDIGISDDDDKTGARDSKPNSNELTSAINDGLYCYELVDEIPTELRARQSNNKRSSTALGSRDGDPRSPTLAHSFPNPKSSLSSEGEERPTMKEVVMELEGLRKFEKHLLVLHRNEESISLLSEPEEIYSIELSSYTDTVAFAVVWEAARRKLGMHHFDVQEFRKLALEDAAADYNCGTECQFQF</sequence>
<evidence type="ECO:0000256" key="1">
    <source>
        <dbReference type="SAM" id="MobiDB-lite"/>
    </source>
</evidence>
<keyword evidence="3" id="KW-1185">Reference proteome</keyword>
<feature type="compositionally biased region" description="Polar residues" evidence="1">
    <location>
        <begin position="51"/>
        <end position="62"/>
    </location>
</feature>
<accession>A0A7J7MLP5</accession>
<evidence type="ECO:0000313" key="2">
    <source>
        <dbReference type="EMBL" id="KAF6155690.1"/>
    </source>
</evidence>
<dbReference type="Proteomes" id="UP000541444">
    <property type="component" value="Unassembled WGS sequence"/>
</dbReference>